<reference evidence="3 4" key="1">
    <citation type="submission" date="2019-11" db="EMBL/GenBank/DDBJ databases">
        <title>Whole genome sequence of Oryza granulata.</title>
        <authorList>
            <person name="Li W."/>
        </authorList>
    </citation>
    <scope>NUCLEOTIDE SEQUENCE [LARGE SCALE GENOMIC DNA]</scope>
    <source>
        <strain evidence="4">cv. Menghai</strain>
        <tissue evidence="3">Leaf</tissue>
    </source>
</reference>
<evidence type="ECO:0000256" key="2">
    <source>
        <dbReference type="SAM" id="MobiDB-lite"/>
    </source>
</evidence>
<dbReference type="EMBL" id="SPHZ02000006">
    <property type="protein sequence ID" value="KAF0912274.1"/>
    <property type="molecule type" value="Genomic_DNA"/>
</dbReference>
<gene>
    <name evidence="3" type="ORF">E2562_013957</name>
</gene>
<accession>A0A6G1DJ81</accession>
<evidence type="ECO:0000313" key="3">
    <source>
        <dbReference type="EMBL" id="KAF0912274.1"/>
    </source>
</evidence>
<name>A0A6G1DJ81_9ORYZ</name>
<dbReference type="PANTHER" id="PTHR45224">
    <property type="entry name" value="OS01G0527900 PROTEIN-RELATED"/>
    <property type="match status" value="1"/>
</dbReference>
<comment type="caution">
    <text evidence="3">The sequence shown here is derived from an EMBL/GenBank/DDBJ whole genome shotgun (WGS) entry which is preliminary data.</text>
</comment>
<keyword evidence="1" id="KW-0175">Coiled coil</keyword>
<feature type="coiled-coil region" evidence="1">
    <location>
        <begin position="168"/>
        <end position="212"/>
    </location>
</feature>
<proteinExistence type="predicted"/>
<keyword evidence="4" id="KW-1185">Reference proteome</keyword>
<dbReference type="AlphaFoldDB" id="A0A6G1DJ81"/>
<dbReference type="PANTHER" id="PTHR45224:SF16">
    <property type="entry name" value="OS01G0527900 PROTEIN"/>
    <property type="match status" value="1"/>
</dbReference>
<sequence>MPRGFPARHRYHGSLSRLEAEETARGAVVRESVPPRCPFVPPPGRKIPQSTLVSRAPIVVLPCSGYPVYLHSRIVDGTIRSRGEVLMDLIPLSSFPNFLQDSKMARNFSQSASQVAPVGHKKHTPDLNRNPEPMVRPIGIKRAKKGKGTTDEVTLEVKELLKTLMQIQATQKEELEGIKDLLQKLSDQRFEAATLQLKAAQEEKEAKLLDHKNKLLENFIELV</sequence>
<evidence type="ECO:0000313" key="4">
    <source>
        <dbReference type="Proteomes" id="UP000479710"/>
    </source>
</evidence>
<evidence type="ECO:0000256" key="1">
    <source>
        <dbReference type="SAM" id="Coils"/>
    </source>
</evidence>
<feature type="region of interest" description="Disordered" evidence="2">
    <location>
        <begin position="114"/>
        <end position="134"/>
    </location>
</feature>
<dbReference type="OrthoDB" id="693402at2759"/>
<dbReference type="Proteomes" id="UP000479710">
    <property type="component" value="Unassembled WGS sequence"/>
</dbReference>
<protein>
    <submittedName>
        <fullName evidence="3">Uncharacterized protein</fullName>
    </submittedName>
</protein>
<organism evidence="3 4">
    <name type="scientific">Oryza meyeriana var. granulata</name>
    <dbReference type="NCBI Taxonomy" id="110450"/>
    <lineage>
        <taxon>Eukaryota</taxon>
        <taxon>Viridiplantae</taxon>
        <taxon>Streptophyta</taxon>
        <taxon>Embryophyta</taxon>
        <taxon>Tracheophyta</taxon>
        <taxon>Spermatophyta</taxon>
        <taxon>Magnoliopsida</taxon>
        <taxon>Liliopsida</taxon>
        <taxon>Poales</taxon>
        <taxon>Poaceae</taxon>
        <taxon>BOP clade</taxon>
        <taxon>Oryzoideae</taxon>
        <taxon>Oryzeae</taxon>
        <taxon>Oryzinae</taxon>
        <taxon>Oryza</taxon>
        <taxon>Oryza meyeriana</taxon>
    </lineage>
</organism>